<evidence type="ECO:0000256" key="6">
    <source>
        <dbReference type="ARBA" id="ARBA00012487"/>
    </source>
</evidence>
<keyword evidence="13" id="KW-0472">Membrane</keyword>
<reference evidence="17" key="1">
    <citation type="submission" date="2018-11" db="EMBL/GenBank/DDBJ databases">
        <authorList>
            <person name="Alioto T."/>
            <person name="Alioto T."/>
        </authorList>
    </citation>
    <scope>NUCLEOTIDE SEQUENCE</scope>
</reference>
<keyword evidence="8 16" id="KW-0808">Transferase</keyword>
<evidence type="ECO:0000313" key="18">
    <source>
        <dbReference type="Proteomes" id="UP000596742"/>
    </source>
</evidence>
<dbReference type="UniPathway" id="UPA00557">
    <property type="reaction ID" value="UER00614"/>
</dbReference>
<dbReference type="EMBL" id="UYJE01002529">
    <property type="protein sequence ID" value="VDI11519.1"/>
    <property type="molecule type" value="Genomic_DNA"/>
</dbReference>
<organism evidence="17 18">
    <name type="scientific">Mytilus galloprovincialis</name>
    <name type="common">Mediterranean mussel</name>
    <dbReference type="NCBI Taxonomy" id="29158"/>
    <lineage>
        <taxon>Eukaryota</taxon>
        <taxon>Metazoa</taxon>
        <taxon>Spiralia</taxon>
        <taxon>Lophotrochozoa</taxon>
        <taxon>Mollusca</taxon>
        <taxon>Bivalvia</taxon>
        <taxon>Autobranchia</taxon>
        <taxon>Pteriomorphia</taxon>
        <taxon>Mytilida</taxon>
        <taxon>Mytiloidea</taxon>
        <taxon>Mytilidae</taxon>
        <taxon>Mytilinae</taxon>
        <taxon>Mytilus</taxon>
    </lineage>
</organism>
<evidence type="ECO:0000256" key="11">
    <source>
        <dbReference type="ARBA" id="ARBA00022989"/>
    </source>
</evidence>
<keyword evidence="9 16" id="KW-0812">Transmembrane</keyword>
<evidence type="ECO:0000256" key="1">
    <source>
        <dbReference type="ARBA" id="ARBA00001698"/>
    </source>
</evidence>
<dbReference type="InterPro" id="IPR016720">
    <property type="entry name" value="PC_Trfase_euk"/>
</dbReference>
<comment type="similarity">
    <text evidence="5 16">Belongs to the CDS family.</text>
</comment>
<evidence type="ECO:0000256" key="2">
    <source>
        <dbReference type="ARBA" id="ARBA00004141"/>
    </source>
</evidence>
<evidence type="ECO:0000256" key="13">
    <source>
        <dbReference type="ARBA" id="ARBA00023136"/>
    </source>
</evidence>
<dbReference type="GO" id="GO:0016024">
    <property type="term" value="P:CDP-diacylglycerol biosynthetic process"/>
    <property type="evidence" value="ECO:0007669"/>
    <property type="project" value="UniProtKB-UniPathway"/>
</dbReference>
<comment type="pathway">
    <text evidence="3 16">Phospholipid metabolism; CDP-diacylglycerol biosynthesis; CDP-diacylglycerol from sn-glycerol 3-phosphate: step 3/3.</text>
</comment>
<comment type="subcellular location">
    <subcellularLocation>
        <location evidence="2">Membrane</location>
        <topology evidence="2">Multi-pass membrane protein</topology>
    </subcellularLocation>
</comment>
<evidence type="ECO:0000256" key="5">
    <source>
        <dbReference type="ARBA" id="ARBA00010185"/>
    </source>
</evidence>
<dbReference type="Pfam" id="PF01148">
    <property type="entry name" value="CTP_transf_1"/>
    <property type="match status" value="1"/>
</dbReference>
<keyword evidence="18" id="KW-1185">Reference proteome</keyword>
<evidence type="ECO:0000256" key="7">
    <source>
        <dbReference type="ARBA" id="ARBA00022516"/>
    </source>
</evidence>
<dbReference type="Proteomes" id="UP000596742">
    <property type="component" value="Unassembled WGS sequence"/>
</dbReference>
<dbReference type="PANTHER" id="PTHR13773">
    <property type="entry name" value="PHOSPHATIDATE CYTIDYLYLTRANSFERASE"/>
    <property type="match status" value="1"/>
</dbReference>
<comment type="pathway">
    <text evidence="4">Lipid metabolism.</text>
</comment>
<comment type="caution">
    <text evidence="17">The sequence shown here is derived from an EMBL/GenBank/DDBJ whole genome shotgun (WGS) entry which is preliminary data.</text>
</comment>
<keyword evidence="15" id="KW-1208">Phospholipid metabolism</keyword>
<keyword evidence="7" id="KW-0444">Lipid biosynthesis</keyword>
<dbReference type="AlphaFoldDB" id="A0A8B6CZ62"/>
<evidence type="ECO:0000256" key="15">
    <source>
        <dbReference type="ARBA" id="ARBA00023264"/>
    </source>
</evidence>
<name>A0A8B6CZ62_MYTGA</name>
<dbReference type="InterPro" id="IPR000374">
    <property type="entry name" value="PC_trans"/>
</dbReference>
<dbReference type="GO" id="GO:0005789">
    <property type="term" value="C:endoplasmic reticulum membrane"/>
    <property type="evidence" value="ECO:0007669"/>
    <property type="project" value="TreeGrafter"/>
</dbReference>
<dbReference type="GO" id="GO:0004605">
    <property type="term" value="F:phosphatidate cytidylyltransferase activity"/>
    <property type="evidence" value="ECO:0007669"/>
    <property type="project" value="UniProtKB-EC"/>
</dbReference>
<dbReference type="PANTHER" id="PTHR13773:SF8">
    <property type="entry name" value="PHOSPHATIDATE CYTIDYLYLTRANSFERASE, PHOTORECEPTOR-SPECIFIC"/>
    <property type="match status" value="1"/>
</dbReference>
<dbReference type="EC" id="2.7.7.41" evidence="6 16"/>
<accession>A0A8B6CZ62</accession>
<evidence type="ECO:0000256" key="3">
    <source>
        <dbReference type="ARBA" id="ARBA00005119"/>
    </source>
</evidence>
<keyword evidence="12" id="KW-0443">Lipid metabolism</keyword>
<evidence type="ECO:0000256" key="14">
    <source>
        <dbReference type="ARBA" id="ARBA00023209"/>
    </source>
</evidence>
<protein>
    <recommendedName>
        <fullName evidence="6 16">Phosphatidate cytidylyltransferase</fullName>
        <ecNumber evidence="6 16">2.7.7.41</ecNumber>
    </recommendedName>
</protein>
<evidence type="ECO:0000256" key="4">
    <source>
        <dbReference type="ARBA" id="ARBA00005189"/>
    </source>
</evidence>
<evidence type="ECO:0000256" key="9">
    <source>
        <dbReference type="ARBA" id="ARBA00022692"/>
    </source>
</evidence>
<evidence type="ECO:0000256" key="8">
    <source>
        <dbReference type="ARBA" id="ARBA00022679"/>
    </source>
</evidence>
<evidence type="ECO:0000256" key="16">
    <source>
        <dbReference type="RuleBase" id="RU003938"/>
    </source>
</evidence>
<evidence type="ECO:0000313" key="17">
    <source>
        <dbReference type="EMBL" id="VDI11519.1"/>
    </source>
</evidence>
<dbReference type="PROSITE" id="PS01315">
    <property type="entry name" value="CDS"/>
    <property type="match status" value="1"/>
</dbReference>
<sequence length="110" mass="12560">MLHSISMSQFASVIGPFGGFFASGFKRAFKIKDFGDTIPGHGGFMDRFDCQFLMATFVHVYYTSFIRAPNPQKILQSIWLLTTEEQIQIYNTLREKLTLRGLILDRATNT</sequence>
<evidence type="ECO:0000256" key="12">
    <source>
        <dbReference type="ARBA" id="ARBA00023098"/>
    </source>
</evidence>
<comment type="catalytic activity">
    <reaction evidence="1 16">
        <text>a 1,2-diacyl-sn-glycero-3-phosphate + CTP + H(+) = a CDP-1,2-diacyl-sn-glycerol + diphosphate</text>
        <dbReference type="Rhea" id="RHEA:16229"/>
        <dbReference type="ChEBI" id="CHEBI:15378"/>
        <dbReference type="ChEBI" id="CHEBI:33019"/>
        <dbReference type="ChEBI" id="CHEBI:37563"/>
        <dbReference type="ChEBI" id="CHEBI:58332"/>
        <dbReference type="ChEBI" id="CHEBI:58608"/>
        <dbReference type="EC" id="2.7.7.41"/>
    </reaction>
</comment>
<proteinExistence type="inferred from homology"/>
<gene>
    <name evidence="17" type="ORF">MGAL_10B075246</name>
</gene>
<keyword evidence="11" id="KW-1133">Transmembrane helix</keyword>
<keyword evidence="10 16" id="KW-0548">Nucleotidyltransferase</keyword>
<dbReference type="OrthoDB" id="10260889at2759"/>
<evidence type="ECO:0000256" key="10">
    <source>
        <dbReference type="ARBA" id="ARBA00022695"/>
    </source>
</evidence>
<keyword evidence="14" id="KW-0594">Phospholipid biosynthesis</keyword>